<keyword evidence="8" id="KW-1185">Reference proteome</keyword>
<dbReference type="Gene3D" id="3.40.50.720">
    <property type="entry name" value="NAD(P)-binding Rossmann-like Domain"/>
    <property type="match status" value="1"/>
</dbReference>
<dbReference type="GO" id="GO:0050661">
    <property type="term" value="F:NADP binding"/>
    <property type="evidence" value="ECO:0007669"/>
    <property type="project" value="TreeGrafter"/>
</dbReference>
<dbReference type="SUPFAM" id="SSF48179">
    <property type="entry name" value="6-phosphogluconate dehydrogenase C-terminal domain-like"/>
    <property type="match status" value="1"/>
</dbReference>
<feature type="domain" description="Ketopantoate reductase C-terminal" evidence="6">
    <location>
        <begin position="428"/>
        <end position="559"/>
    </location>
</feature>
<protein>
    <recommendedName>
        <fullName evidence="9">2-dehydropantoate 2-reductase</fullName>
    </recommendedName>
</protein>
<dbReference type="InParanoid" id="A0A507B992"/>
<feature type="region of interest" description="Disordered" evidence="4">
    <location>
        <begin position="123"/>
        <end position="204"/>
    </location>
</feature>
<keyword evidence="3" id="KW-0560">Oxidoreductase</keyword>
<dbReference type="Proteomes" id="UP000319257">
    <property type="component" value="Unassembled WGS sequence"/>
</dbReference>
<evidence type="ECO:0000256" key="1">
    <source>
        <dbReference type="ARBA" id="ARBA00007870"/>
    </source>
</evidence>
<evidence type="ECO:0000259" key="5">
    <source>
        <dbReference type="Pfam" id="PF02558"/>
    </source>
</evidence>
<dbReference type="InterPro" id="IPR050838">
    <property type="entry name" value="Ketopantoate_reductase"/>
</dbReference>
<feature type="compositionally biased region" description="Polar residues" evidence="4">
    <location>
        <begin position="185"/>
        <end position="200"/>
    </location>
</feature>
<name>A0A507B992_9PEZI</name>
<dbReference type="InterPro" id="IPR013752">
    <property type="entry name" value="KPA_reductase"/>
</dbReference>
<dbReference type="STRING" id="1093900.A0A507B992"/>
<dbReference type="EMBL" id="SKBQ01000030">
    <property type="protein sequence ID" value="TPX13959.1"/>
    <property type="molecule type" value="Genomic_DNA"/>
</dbReference>
<evidence type="ECO:0000256" key="4">
    <source>
        <dbReference type="SAM" id="MobiDB-lite"/>
    </source>
</evidence>
<evidence type="ECO:0008006" key="9">
    <source>
        <dbReference type="Google" id="ProtNLM"/>
    </source>
</evidence>
<dbReference type="PANTHER" id="PTHR43765:SF2">
    <property type="entry name" value="2-DEHYDROPANTOATE 2-REDUCTASE"/>
    <property type="match status" value="1"/>
</dbReference>
<organism evidence="7 8">
    <name type="scientific">Thyridium curvatum</name>
    <dbReference type="NCBI Taxonomy" id="1093900"/>
    <lineage>
        <taxon>Eukaryota</taxon>
        <taxon>Fungi</taxon>
        <taxon>Dikarya</taxon>
        <taxon>Ascomycota</taxon>
        <taxon>Pezizomycotina</taxon>
        <taxon>Sordariomycetes</taxon>
        <taxon>Sordariomycetidae</taxon>
        <taxon>Thyridiales</taxon>
        <taxon>Thyridiaceae</taxon>
        <taxon>Thyridium</taxon>
    </lineage>
</organism>
<dbReference type="GeneID" id="41973106"/>
<evidence type="ECO:0000259" key="6">
    <source>
        <dbReference type="Pfam" id="PF08546"/>
    </source>
</evidence>
<dbReference type="Pfam" id="PF02558">
    <property type="entry name" value="ApbA"/>
    <property type="match status" value="1"/>
</dbReference>
<dbReference type="OrthoDB" id="73846at2759"/>
<dbReference type="AlphaFoldDB" id="A0A507B992"/>
<dbReference type="Pfam" id="PF08546">
    <property type="entry name" value="ApbA_C"/>
    <property type="match status" value="1"/>
</dbReference>
<dbReference type="Gene3D" id="1.10.1040.10">
    <property type="entry name" value="N-(1-d-carboxylethyl)-l-norvaline Dehydrogenase, domain 2"/>
    <property type="match status" value="1"/>
</dbReference>
<proteinExistence type="inferred from homology"/>
<dbReference type="FunCoup" id="A0A507B992">
    <property type="interactions" value="123"/>
</dbReference>
<feature type="domain" description="Ketopantoate reductase N-terminal" evidence="5">
    <location>
        <begin position="250"/>
        <end position="379"/>
    </location>
</feature>
<dbReference type="InterPro" id="IPR008927">
    <property type="entry name" value="6-PGluconate_DH-like_C_sf"/>
</dbReference>
<comment type="caution">
    <text evidence="7">The sequence shown here is derived from an EMBL/GenBank/DDBJ whole genome shotgun (WGS) entry which is preliminary data.</text>
</comment>
<sequence length="578" mass="64079">MGLVPTQTGLDPIGWPQKEMMVIGRSQARNSFPSEKLGTELLRKIVAIINSQLSNGALSKGPSPRPHGLFSVLDSRCQLSWNRGNTSAGRGATKFISAQATATPSAPVDYHFPFGKPSLLISTLPSSQHLPHGYRPPTSPKSSTSPPSAHQPLQSSQDNHASSVAPEVPTPLRDSNETIPKSEDSTVNEATPDSSLSMSESPVLPVSNRREALHHHSDQVHILGSDLKAHYIAHAISGLSSIPPVRLLSNRWAFLKEWKSEGHEIHVFRNGECSTRNTPIVELMNQRGRAAHQPHIDNLIVTLSAAGAVRALSNITHRIDQRTTLCLIQDGLGVAEHLNQKLFTDPAYRPRYVLGHMTHILAHGQSRFSVNEKASGRLCLTALREGVTEPVVKIYPPVERHTQSSHLLRMLTTTPNLQAGGYSYAHFLRRRLPDMVFTSAVDSVSAALDMPYDKVWSNLEARHIVFELLREISEVITSLPELQYSEELLRYVHDGALQKDCRARLRKRSSGESHMLHTIRWGRESDIDFLNGYFVQRGAEVGLSCATNKTIITMVKARQRNGVGEIDEYIPVDKRKLR</sequence>
<evidence type="ECO:0000313" key="8">
    <source>
        <dbReference type="Proteomes" id="UP000319257"/>
    </source>
</evidence>
<reference evidence="7 8" key="1">
    <citation type="submission" date="2019-06" db="EMBL/GenBank/DDBJ databases">
        <title>Draft genome sequence of the filamentous fungus Phialemoniopsis curvata isolated from diesel fuel.</title>
        <authorList>
            <person name="Varaljay V.A."/>
            <person name="Lyon W.J."/>
            <person name="Crouch A.L."/>
            <person name="Drake C.E."/>
            <person name="Hollomon J.M."/>
            <person name="Nadeau L.J."/>
            <person name="Nunn H.S."/>
            <person name="Stevenson B.S."/>
            <person name="Bojanowski C.L."/>
            <person name="Crookes-Goodson W.J."/>
        </authorList>
    </citation>
    <scope>NUCLEOTIDE SEQUENCE [LARGE SCALE GENOMIC DNA]</scope>
    <source>
        <strain evidence="7 8">D216</strain>
    </source>
</reference>
<accession>A0A507B992</accession>
<evidence type="ECO:0000256" key="3">
    <source>
        <dbReference type="ARBA" id="ARBA00023002"/>
    </source>
</evidence>
<dbReference type="RefSeq" id="XP_030995670.1">
    <property type="nucleotide sequence ID" value="XM_031140205.1"/>
</dbReference>
<dbReference type="PANTHER" id="PTHR43765">
    <property type="entry name" value="2-DEHYDROPANTOATE 2-REDUCTASE-RELATED"/>
    <property type="match status" value="1"/>
</dbReference>
<evidence type="ECO:0000313" key="7">
    <source>
        <dbReference type="EMBL" id="TPX13959.1"/>
    </source>
</evidence>
<keyword evidence="2" id="KW-0521">NADP</keyword>
<feature type="compositionally biased region" description="Basic and acidic residues" evidence="4">
    <location>
        <begin position="174"/>
        <end position="184"/>
    </location>
</feature>
<dbReference type="GO" id="GO:0005739">
    <property type="term" value="C:mitochondrion"/>
    <property type="evidence" value="ECO:0007669"/>
    <property type="project" value="TreeGrafter"/>
</dbReference>
<gene>
    <name evidence="7" type="ORF">E0L32_005659</name>
</gene>
<feature type="compositionally biased region" description="Polar residues" evidence="4">
    <location>
        <begin position="151"/>
        <end position="162"/>
    </location>
</feature>
<comment type="similarity">
    <text evidence="1">Belongs to the ketopantoate reductase family.</text>
</comment>
<dbReference type="GO" id="GO:0008677">
    <property type="term" value="F:2-dehydropantoate 2-reductase activity"/>
    <property type="evidence" value="ECO:0007669"/>
    <property type="project" value="TreeGrafter"/>
</dbReference>
<dbReference type="InterPro" id="IPR013332">
    <property type="entry name" value="KPR_N"/>
</dbReference>
<evidence type="ECO:0000256" key="2">
    <source>
        <dbReference type="ARBA" id="ARBA00022857"/>
    </source>
</evidence>
<dbReference type="InterPro" id="IPR013328">
    <property type="entry name" value="6PGD_dom2"/>
</dbReference>